<dbReference type="PANTHER" id="PTHR47959:SF13">
    <property type="entry name" value="ATP-DEPENDENT RNA HELICASE RHLE"/>
    <property type="match status" value="1"/>
</dbReference>
<keyword evidence="3 11" id="KW-0547">Nucleotide-binding</keyword>
<evidence type="ECO:0000256" key="10">
    <source>
        <dbReference type="PROSITE-ProRule" id="PRU00552"/>
    </source>
</evidence>
<dbReference type="CDD" id="cd18787">
    <property type="entry name" value="SF2_C_DEAD"/>
    <property type="match status" value="1"/>
</dbReference>
<comment type="caution">
    <text evidence="16">The sequence shown here is derived from an EMBL/GenBank/DDBJ whole genome shotgun (WGS) entry which is preliminary data.</text>
</comment>
<dbReference type="InterPro" id="IPR044742">
    <property type="entry name" value="DEAD/DEAH_RhlB"/>
</dbReference>
<dbReference type="CDD" id="cd00268">
    <property type="entry name" value="DEADc"/>
    <property type="match status" value="1"/>
</dbReference>
<dbReference type="SMART" id="SM00487">
    <property type="entry name" value="DEXDc"/>
    <property type="match status" value="1"/>
</dbReference>
<dbReference type="PANTHER" id="PTHR47959">
    <property type="entry name" value="ATP-DEPENDENT RNA HELICASE RHLE-RELATED"/>
    <property type="match status" value="1"/>
</dbReference>
<dbReference type="GO" id="GO:0003724">
    <property type="term" value="F:RNA helicase activity"/>
    <property type="evidence" value="ECO:0007669"/>
    <property type="project" value="UniProtKB-EC"/>
</dbReference>
<evidence type="ECO:0000256" key="12">
    <source>
        <dbReference type="SAM" id="MobiDB-lite"/>
    </source>
</evidence>
<protein>
    <recommendedName>
        <fullName evidence="9">DEAD-box ATP-dependent RNA helicase RhpA</fullName>
        <ecNumber evidence="1">3.6.4.13</ecNumber>
    </recommendedName>
</protein>
<dbReference type="InterPro" id="IPR000629">
    <property type="entry name" value="RNA-helicase_DEAD-box_CS"/>
</dbReference>
<dbReference type="RefSeq" id="WP_149390431.1">
    <property type="nucleotide sequence ID" value="NZ_SMRS01000003.1"/>
</dbReference>
<comment type="catalytic activity">
    <reaction evidence="8">
        <text>ATP + H2O = ADP + phosphate + H(+)</text>
        <dbReference type="Rhea" id="RHEA:13065"/>
        <dbReference type="ChEBI" id="CHEBI:15377"/>
        <dbReference type="ChEBI" id="CHEBI:15378"/>
        <dbReference type="ChEBI" id="CHEBI:30616"/>
        <dbReference type="ChEBI" id="CHEBI:43474"/>
        <dbReference type="ChEBI" id="CHEBI:456216"/>
        <dbReference type="EC" id="3.6.4.13"/>
    </reaction>
</comment>
<dbReference type="Pfam" id="PF00271">
    <property type="entry name" value="Helicase_C"/>
    <property type="match status" value="1"/>
</dbReference>
<dbReference type="InterPro" id="IPR001650">
    <property type="entry name" value="Helicase_C-like"/>
</dbReference>
<dbReference type="FunFam" id="3.40.50.300:FF:000108">
    <property type="entry name" value="ATP-dependent RNA helicase RhlE"/>
    <property type="match status" value="1"/>
</dbReference>
<dbReference type="SUPFAM" id="SSF52540">
    <property type="entry name" value="P-loop containing nucleoside triphosphate hydrolases"/>
    <property type="match status" value="2"/>
</dbReference>
<feature type="compositionally biased region" description="Polar residues" evidence="12">
    <location>
        <begin position="376"/>
        <end position="386"/>
    </location>
</feature>
<dbReference type="OrthoDB" id="9808889at2"/>
<dbReference type="PROSITE" id="PS51195">
    <property type="entry name" value="Q_MOTIF"/>
    <property type="match status" value="1"/>
</dbReference>
<evidence type="ECO:0000259" key="14">
    <source>
        <dbReference type="PROSITE" id="PS51194"/>
    </source>
</evidence>
<dbReference type="GO" id="GO:0016787">
    <property type="term" value="F:hydrolase activity"/>
    <property type="evidence" value="ECO:0007669"/>
    <property type="project" value="UniProtKB-KW"/>
</dbReference>
<gene>
    <name evidence="16" type="ORF">E1H14_05405</name>
</gene>
<feature type="region of interest" description="Disordered" evidence="12">
    <location>
        <begin position="374"/>
        <end position="464"/>
    </location>
</feature>
<keyword evidence="5 11" id="KW-0347">Helicase</keyword>
<evidence type="ECO:0000256" key="3">
    <source>
        <dbReference type="ARBA" id="ARBA00022741"/>
    </source>
</evidence>
<dbReference type="Pfam" id="PF00270">
    <property type="entry name" value="DEAD"/>
    <property type="match status" value="1"/>
</dbReference>
<dbReference type="InterPro" id="IPR014014">
    <property type="entry name" value="RNA_helicase_DEAD_Q_motif"/>
</dbReference>
<evidence type="ECO:0000256" key="1">
    <source>
        <dbReference type="ARBA" id="ARBA00012552"/>
    </source>
</evidence>
<evidence type="ECO:0000313" key="16">
    <source>
        <dbReference type="EMBL" id="KAA0875424.1"/>
    </source>
</evidence>
<evidence type="ECO:0000313" key="17">
    <source>
        <dbReference type="Proteomes" id="UP000325302"/>
    </source>
</evidence>
<reference evidence="16 17" key="1">
    <citation type="submission" date="2019-03" db="EMBL/GenBank/DDBJ databases">
        <title>Nitrincola sp. nov. isolated from an Indian soda lake.</title>
        <authorList>
            <person name="Joshi A."/>
            <person name="Thite S.V."/>
            <person name="Joseph N."/>
            <person name="Dhotre D."/>
            <person name="Moorthy M."/>
            <person name="Shouche Y.S."/>
        </authorList>
    </citation>
    <scope>NUCLEOTIDE SEQUENCE [LARGE SCALE GENOMIC DNA]</scope>
    <source>
        <strain evidence="16 17">MEB193</strain>
    </source>
</reference>
<sequence length="464" mass="50918">MTRFAELNLCPELLAKLEALGYKEPTPIQAKAIPLILQGKDLLAEAQTGTGKTAAFALPILQTLQAPQRQDEYHLIRALILVPTRELAIQVADQTLAYAEYLGLRVVAIYGGVRFDNQLRKMKRGADVLVATPGRLLDMLLQKKISLQHLEHLVLDEADRMLDLGFIEEIGKILRFAPSQRQTLLFSATLNSRIDELAEALLNDPQRLSMSTRNSASKQVQHYAYAVDASDKADILCYLIKGAAWQQTLVFTRTRKRADALTDYLNQEGVAARALHGDKIQKERTAALQAFLQNEIRVLVATDVAARGLHIDALPQVVNFDLPNIAEDYVHRVGRTGRAGQKGQAHSLVGPDEKRYLNDICALIGQNIPLRPVPQATKSGLQQATPIASAHPSARAGRRKQGSKSALSKPTSKLRNRTQASKPGAAVPSKSKKSATPTPTQPKAKPVKSRQPTDKGQRASIFDT</sequence>
<dbReference type="GO" id="GO:0042255">
    <property type="term" value="P:ribosome assembly"/>
    <property type="evidence" value="ECO:0007669"/>
    <property type="project" value="UniProtKB-ARBA"/>
</dbReference>
<dbReference type="PROSITE" id="PS51194">
    <property type="entry name" value="HELICASE_CTER"/>
    <property type="match status" value="1"/>
</dbReference>
<dbReference type="SMART" id="SM00490">
    <property type="entry name" value="HELICc"/>
    <property type="match status" value="1"/>
</dbReference>
<proteinExistence type="inferred from homology"/>
<feature type="compositionally biased region" description="Polar residues" evidence="12">
    <location>
        <begin position="403"/>
        <end position="419"/>
    </location>
</feature>
<dbReference type="GO" id="GO:0003676">
    <property type="term" value="F:nucleic acid binding"/>
    <property type="evidence" value="ECO:0007669"/>
    <property type="project" value="InterPro"/>
</dbReference>
<dbReference type="InterPro" id="IPR011545">
    <property type="entry name" value="DEAD/DEAH_box_helicase_dom"/>
</dbReference>
<evidence type="ECO:0000256" key="8">
    <source>
        <dbReference type="ARBA" id="ARBA00047984"/>
    </source>
</evidence>
<comment type="similarity">
    <text evidence="7 11">Belongs to the DEAD box helicase family.</text>
</comment>
<keyword evidence="2" id="KW-0963">Cytoplasm</keyword>
<feature type="domain" description="DEAD-box RNA helicase Q" evidence="15">
    <location>
        <begin position="2"/>
        <end position="30"/>
    </location>
</feature>
<dbReference type="GO" id="GO:0005524">
    <property type="term" value="F:ATP binding"/>
    <property type="evidence" value="ECO:0007669"/>
    <property type="project" value="UniProtKB-KW"/>
</dbReference>
<evidence type="ECO:0000256" key="9">
    <source>
        <dbReference type="ARBA" id="ARBA00074363"/>
    </source>
</evidence>
<evidence type="ECO:0000256" key="7">
    <source>
        <dbReference type="ARBA" id="ARBA00038437"/>
    </source>
</evidence>
<dbReference type="InterPro" id="IPR014001">
    <property type="entry name" value="Helicase_ATP-bd"/>
</dbReference>
<dbReference type="Gene3D" id="3.40.50.300">
    <property type="entry name" value="P-loop containing nucleotide triphosphate hydrolases"/>
    <property type="match status" value="2"/>
</dbReference>
<evidence type="ECO:0000256" key="2">
    <source>
        <dbReference type="ARBA" id="ARBA00022490"/>
    </source>
</evidence>
<name>A0A5A9W4K6_9GAMM</name>
<dbReference type="PROSITE" id="PS51192">
    <property type="entry name" value="HELICASE_ATP_BIND_1"/>
    <property type="match status" value="1"/>
</dbReference>
<dbReference type="Proteomes" id="UP000325302">
    <property type="component" value="Unassembled WGS sequence"/>
</dbReference>
<feature type="short sequence motif" description="Q motif" evidence="10">
    <location>
        <begin position="2"/>
        <end position="30"/>
    </location>
</feature>
<feature type="compositionally biased region" description="Low complexity" evidence="12">
    <location>
        <begin position="420"/>
        <end position="444"/>
    </location>
</feature>
<feature type="domain" description="Helicase C-terminal" evidence="14">
    <location>
        <begin position="234"/>
        <end position="381"/>
    </location>
</feature>
<evidence type="ECO:0000256" key="6">
    <source>
        <dbReference type="ARBA" id="ARBA00022840"/>
    </source>
</evidence>
<dbReference type="GO" id="GO:0009266">
    <property type="term" value="P:response to temperature stimulus"/>
    <property type="evidence" value="ECO:0007669"/>
    <property type="project" value="UniProtKB-ARBA"/>
</dbReference>
<dbReference type="EMBL" id="SMRS01000003">
    <property type="protein sequence ID" value="KAA0875424.1"/>
    <property type="molecule type" value="Genomic_DNA"/>
</dbReference>
<evidence type="ECO:0000256" key="5">
    <source>
        <dbReference type="ARBA" id="ARBA00022806"/>
    </source>
</evidence>
<dbReference type="EC" id="3.6.4.13" evidence="1"/>
<accession>A0A5A9W4K6</accession>
<dbReference type="InterPro" id="IPR027417">
    <property type="entry name" value="P-loop_NTPase"/>
</dbReference>
<keyword evidence="4 11" id="KW-0378">Hydrolase</keyword>
<keyword evidence="6 11" id="KW-0067">ATP-binding</keyword>
<organism evidence="16 17">
    <name type="scientific">Nitrincola tapanii</name>
    <dbReference type="NCBI Taxonomy" id="1708751"/>
    <lineage>
        <taxon>Bacteria</taxon>
        <taxon>Pseudomonadati</taxon>
        <taxon>Pseudomonadota</taxon>
        <taxon>Gammaproteobacteria</taxon>
        <taxon>Oceanospirillales</taxon>
        <taxon>Oceanospirillaceae</taxon>
        <taxon>Nitrincola</taxon>
    </lineage>
</organism>
<dbReference type="InterPro" id="IPR050079">
    <property type="entry name" value="DEAD_box_RNA_helicase"/>
</dbReference>
<keyword evidence="17" id="KW-1185">Reference proteome</keyword>
<dbReference type="AlphaFoldDB" id="A0A5A9W4K6"/>
<evidence type="ECO:0000259" key="13">
    <source>
        <dbReference type="PROSITE" id="PS51192"/>
    </source>
</evidence>
<feature type="domain" description="Helicase ATP-binding" evidence="13">
    <location>
        <begin position="33"/>
        <end position="208"/>
    </location>
</feature>
<dbReference type="GO" id="GO:0005829">
    <property type="term" value="C:cytosol"/>
    <property type="evidence" value="ECO:0007669"/>
    <property type="project" value="TreeGrafter"/>
</dbReference>
<evidence type="ECO:0000259" key="15">
    <source>
        <dbReference type="PROSITE" id="PS51195"/>
    </source>
</evidence>
<evidence type="ECO:0000256" key="11">
    <source>
        <dbReference type="RuleBase" id="RU000492"/>
    </source>
</evidence>
<evidence type="ECO:0000256" key="4">
    <source>
        <dbReference type="ARBA" id="ARBA00022801"/>
    </source>
</evidence>
<dbReference type="PROSITE" id="PS00039">
    <property type="entry name" value="DEAD_ATP_HELICASE"/>
    <property type="match status" value="1"/>
</dbReference>